<dbReference type="GO" id="GO:0005829">
    <property type="term" value="C:cytosol"/>
    <property type="evidence" value="ECO:0007669"/>
    <property type="project" value="TreeGrafter"/>
</dbReference>
<keyword evidence="2 14" id="KW-0547">Nucleotide-binding</keyword>
<evidence type="ECO:0000256" key="12">
    <source>
        <dbReference type="ARBA" id="ARBA00034808"/>
    </source>
</evidence>
<reference evidence="17 18" key="1">
    <citation type="submission" date="2015-07" db="EMBL/GenBank/DDBJ databases">
        <title>Genome sequence of Leptolinea tardivitalis DSM 16556.</title>
        <authorList>
            <person name="Hemp J."/>
            <person name="Ward L.M."/>
            <person name="Pace L.A."/>
            <person name="Fischer W.W."/>
        </authorList>
    </citation>
    <scope>NUCLEOTIDE SEQUENCE [LARGE SCALE GENOMIC DNA]</scope>
    <source>
        <strain evidence="17 18">YMTK-2</strain>
    </source>
</reference>
<dbReference type="RefSeq" id="WP_062422246.1">
    <property type="nucleotide sequence ID" value="NZ_BBYA01000010.1"/>
</dbReference>
<evidence type="ECO:0000256" key="9">
    <source>
        <dbReference type="ARBA" id="ARBA00023204"/>
    </source>
</evidence>
<evidence type="ECO:0000256" key="8">
    <source>
        <dbReference type="ARBA" id="ARBA00023125"/>
    </source>
</evidence>
<accession>A0A0P6X611</accession>
<keyword evidence="6" id="KW-0269">Exonuclease</keyword>
<sequence length="1099" mass="121969">MTEILRERVITSFGLTPDQRDAAIERNRDIVVTAGAGSGKTRTLVARYASLLADGLSPRAVVAVTFTEKAAREMRSRVRQALTDLLKQASTEEERQRWITVNSEMDAARIGTIHSICAEILRAHPAEAEIDPKFDVLDEGLTAALRMNMIDETITVLAGQPEYSILFQHFDIASLRGLLGFLLEHRLEAQETFEKSFDSVQVVNRAIRDGMQHETIYGCIQELRSFSQPSLLQDAGDKLTQQVQELLALWSDAENALAQNDPVACAGFLYKARREKMKGNIGSKTSRAKAIVAEVQAAYDECLNPIVGGKGANDSPPDRESENRFLSLYPIIKAVFGLLASAYQNALCQRRALDFDDLESGAARLLKIPEVRQHWQAEIASLLVDEFQNTNERQRQIVEALAGAPGRLFVVGDARQSIYRFRRADVTVFRSIQQRVRIQGGLVIDLDQTYRAHEPLLQATGDLLTTVMGTADDTSRPYYVPFSPLHAVRKTEPEYISHPHIEFILGAGEDTVAARPLASRALAARLLELKEQKQIRTWDDVTLLLRASTGFAAYENAFEDAGIPFVTVAGRGFYDRPEIRDVLNILRALADPADDLAMAGLLRSPAFGLTDAALYQLRWQEDVPIPYWTALQGDLEMLEDADRTRAVRVRDILNQLLPQVDRITVADLLKKLVDITDYRSILAVEDGNGTGGRLWRNLDKLLTDAQSSGQINVRDFLEYLATINDAGAREGEAPAEAQGSVRLMTIHKSKGLEFPVVVLADASREPRGGSEAIYLSPQIGLSFKLDPPPMIYRLAKWENQKQDEAESLRLLYVALTRAKDKLIINGHSTPTSKGEWQAKAWLGDLCTAAQVDADTLVQQSGTAMLLPLNSGQKVRACAVSAEAGGLAANEAVHPPSHEEADLAPLYPSLLEPEAAVIHEDEPEEMHAWRATGSAETIPPGVVGQMVHKAIELWLFPGDPQLLPLLETAALNAGLAHPVQQSTAVRHAVEYLERLRNHPLRSEIDAAAQRYHELPYSRRVDDHAETGYIDLLYDSPSGWQIVDFKTDSIRSVKERDDLIRQYSRQMRRYSGAVETLIGQKAQTRIIFLDDHGRIEIAKIG</sequence>
<dbReference type="PANTHER" id="PTHR11070:SF48">
    <property type="entry name" value="ATP-DEPENDENT HELICASE_NUCLEASE SUBUNIT A"/>
    <property type="match status" value="1"/>
</dbReference>
<dbReference type="InterPro" id="IPR000212">
    <property type="entry name" value="DNA_helicase_UvrD/REP"/>
</dbReference>
<dbReference type="InterPro" id="IPR014016">
    <property type="entry name" value="UvrD-like_ATP-bd"/>
</dbReference>
<evidence type="ECO:0000259" key="16">
    <source>
        <dbReference type="PROSITE" id="PS51217"/>
    </source>
</evidence>
<evidence type="ECO:0000256" key="4">
    <source>
        <dbReference type="ARBA" id="ARBA00022801"/>
    </source>
</evidence>
<evidence type="ECO:0000256" key="2">
    <source>
        <dbReference type="ARBA" id="ARBA00022741"/>
    </source>
</evidence>
<dbReference type="PROSITE" id="PS51217">
    <property type="entry name" value="UVRD_HELICASE_CTER"/>
    <property type="match status" value="1"/>
</dbReference>
<proteinExistence type="predicted"/>
<dbReference type="GO" id="GO:0004527">
    <property type="term" value="F:exonuclease activity"/>
    <property type="evidence" value="ECO:0007669"/>
    <property type="project" value="UniProtKB-KW"/>
</dbReference>
<feature type="binding site" evidence="14">
    <location>
        <begin position="34"/>
        <end position="41"/>
    </location>
    <ligand>
        <name>ATP</name>
        <dbReference type="ChEBI" id="CHEBI:30616"/>
    </ligand>
</feature>
<dbReference type="InterPro" id="IPR011335">
    <property type="entry name" value="Restrct_endonuc-II-like"/>
</dbReference>
<dbReference type="Gene3D" id="1.10.486.10">
    <property type="entry name" value="PCRA, domain 4"/>
    <property type="match status" value="1"/>
</dbReference>
<dbReference type="Proteomes" id="UP000050430">
    <property type="component" value="Unassembled WGS sequence"/>
</dbReference>
<dbReference type="SUPFAM" id="SSF52540">
    <property type="entry name" value="P-loop containing nucleoside triphosphate hydrolases"/>
    <property type="match status" value="1"/>
</dbReference>
<dbReference type="Pfam" id="PF00580">
    <property type="entry name" value="UvrD-helicase"/>
    <property type="match status" value="2"/>
</dbReference>
<comment type="catalytic activity">
    <reaction evidence="11">
        <text>Couples ATP hydrolysis with the unwinding of duplex DNA by translocating in the 3'-5' direction.</text>
        <dbReference type="EC" id="5.6.2.4"/>
    </reaction>
</comment>
<evidence type="ECO:0000313" key="18">
    <source>
        <dbReference type="Proteomes" id="UP000050430"/>
    </source>
</evidence>
<dbReference type="PROSITE" id="PS51198">
    <property type="entry name" value="UVRD_HELICASE_ATP_BIND"/>
    <property type="match status" value="1"/>
</dbReference>
<keyword evidence="4 14" id="KW-0378">Hydrolase</keyword>
<evidence type="ECO:0000256" key="3">
    <source>
        <dbReference type="ARBA" id="ARBA00022763"/>
    </source>
</evidence>
<dbReference type="PANTHER" id="PTHR11070">
    <property type="entry name" value="UVRD / RECB / PCRA DNA HELICASE FAMILY MEMBER"/>
    <property type="match status" value="1"/>
</dbReference>
<dbReference type="STRING" id="229920.ADM99_14525"/>
<evidence type="ECO:0000256" key="7">
    <source>
        <dbReference type="ARBA" id="ARBA00022840"/>
    </source>
</evidence>
<evidence type="ECO:0000256" key="10">
    <source>
        <dbReference type="ARBA" id="ARBA00023235"/>
    </source>
</evidence>
<feature type="domain" description="UvrD-like helicase C-terminal" evidence="16">
    <location>
        <begin position="465"/>
        <end position="751"/>
    </location>
</feature>
<dbReference type="GO" id="GO:0033202">
    <property type="term" value="C:DNA helicase complex"/>
    <property type="evidence" value="ECO:0007669"/>
    <property type="project" value="TreeGrafter"/>
</dbReference>
<comment type="catalytic activity">
    <reaction evidence="13">
        <text>ATP + H2O = ADP + phosphate + H(+)</text>
        <dbReference type="Rhea" id="RHEA:13065"/>
        <dbReference type="ChEBI" id="CHEBI:15377"/>
        <dbReference type="ChEBI" id="CHEBI:15378"/>
        <dbReference type="ChEBI" id="CHEBI:30616"/>
        <dbReference type="ChEBI" id="CHEBI:43474"/>
        <dbReference type="ChEBI" id="CHEBI:456216"/>
        <dbReference type="EC" id="5.6.2.4"/>
    </reaction>
</comment>
<dbReference type="EMBL" id="LGCK01000014">
    <property type="protein sequence ID" value="KPL70369.1"/>
    <property type="molecule type" value="Genomic_DNA"/>
</dbReference>
<dbReference type="InterPro" id="IPR014017">
    <property type="entry name" value="DNA_helicase_UvrD-like_C"/>
</dbReference>
<keyword evidence="10" id="KW-0413">Isomerase</keyword>
<evidence type="ECO:0000256" key="13">
    <source>
        <dbReference type="ARBA" id="ARBA00048988"/>
    </source>
</evidence>
<dbReference type="SUPFAM" id="SSF52980">
    <property type="entry name" value="Restriction endonuclease-like"/>
    <property type="match status" value="1"/>
</dbReference>
<dbReference type="GO" id="GO:0005524">
    <property type="term" value="F:ATP binding"/>
    <property type="evidence" value="ECO:0007669"/>
    <property type="project" value="UniProtKB-UniRule"/>
</dbReference>
<keyword evidence="1" id="KW-0540">Nuclease</keyword>
<dbReference type="OrthoDB" id="9810135at2"/>
<evidence type="ECO:0000256" key="1">
    <source>
        <dbReference type="ARBA" id="ARBA00022722"/>
    </source>
</evidence>
<evidence type="ECO:0000256" key="14">
    <source>
        <dbReference type="PROSITE-ProRule" id="PRU00560"/>
    </source>
</evidence>
<evidence type="ECO:0000256" key="5">
    <source>
        <dbReference type="ARBA" id="ARBA00022806"/>
    </source>
</evidence>
<gene>
    <name evidence="17" type="ORF">ADM99_14525</name>
</gene>
<organism evidence="17 18">
    <name type="scientific">Leptolinea tardivitalis</name>
    <dbReference type="NCBI Taxonomy" id="229920"/>
    <lineage>
        <taxon>Bacteria</taxon>
        <taxon>Bacillati</taxon>
        <taxon>Chloroflexota</taxon>
        <taxon>Anaerolineae</taxon>
        <taxon>Anaerolineales</taxon>
        <taxon>Anaerolineaceae</taxon>
        <taxon>Leptolinea</taxon>
    </lineage>
</organism>
<dbReference type="InterPro" id="IPR038726">
    <property type="entry name" value="PDDEXK_AddAB-type"/>
</dbReference>
<dbReference type="GO" id="GO:0043138">
    <property type="term" value="F:3'-5' DNA helicase activity"/>
    <property type="evidence" value="ECO:0007669"/>
    <property type="project" value="UniProtKB-EC"/>
</dbReference>
<dbReference type="Pfam" id="PF13361">
    <property type="entry name" value="UvrD_C"/>
    <property type="match status" value="1"/>
</dbReference>
<keyword evidence="5 14" id="KW-0347">Helicase</keyword>
<evidence type="ECO:0000256" key="11">
    <source>
        <dbReference type="ARBA" id="ARBA00034617"/>
    </source>
</evidence>
<evidence type="ECO:0000259" key="15">
    <source>
        <dbReference type="PROSITE" id="PS51198"/>
    </source>
</evidence>
<comment type="caution">
    <text evidence="17">The sequence shown here is derived from an EMBL/GenBank/DDBJ whole genome shotgun (WGS) entry which is preliminary data.</text>
</comment>
<keyword evidence="8" id="KW-0238">DNA-binding</keyword>
<evidence type="ECO:0000256" key="6">
    <source>
        <dbReference type="ARBA" id="ARBA00022839"/>
    </source>
</evidence>
<evidence type="ECO:0000313" key="17">
    <source>
        <dbReference type="EMBL" id="KPL70369.1"/>
    </source>
</evidence>
<dbReference type="GO" id="GO:0003677">
    <property type="term" value="F:DNA binding"/>
    <property type="evidence" value="ECO:0007669"/>
    <property type="project" value="UniProtKB-KW"/>
</dbReference>
<dbReference type="Pfam" id="PF12705">
    <property type="entry name" value="PDDEXK_1"/>
    <property type="match status" value="1"/>
</dbReference>
<dbReference type="GO" id="GO:0000725">
    <property type="term" value="P:recombinational repair"/>
    <property type="evidence" value="ECO:0007669"/>
    <property type="project" value="TreeGrafter"/>
</dbReference>
<keyword evidence="9" id="KW-0234">DNA repair</keyword>
<keyword evidence="7 14" id="KW-0067">ATP-binding</keyword>
<keyword evidence="3" id="KW-0227">DNA damage</keyword>
<name>A0A0P6X611_9CHLR</name>
<protein>
    <recommendedName>
        <fullName evidence="12">DNA 3'-5' helicase</fullName>
        <ecNumber evidence="12">5.6.2.4</ecNumber>
    </recommendedName>
</protein>
<dbReference type="AlphaFoldDB" id="A0A0P6X611"/>
<dbReference type="InterPro" id="IPR027417">
    <property type="entry name" value="P-loop_NTPase"/>
</dbReference>
<dbReference type="InterPro" id="IPR011604">
    <property type="entry name" value="PDDEXK-like_dom_sf"/>
</dbReference>
<dbReference type="EC" id="5.6.2.4" evidence="12"/>
<feature type="domain" description="UvrD-like helicase ATP-binding" evidence="15">
    <location>
        <begin position="13"/>
        <end position="453"/>
    </location>
</feature>
<keyword evidence="18" id="KW-1185">Reference proteome</keyword>
<dbReference type="Gene3D" id="3.40.50.300">
    <property type="entry name" value="P-loop containing nucleotide triphosphate hydrolases"/>
    <property type="match status" value="3"/>
</dbReference>
<dbReference type="Gene3D" id="3.90.320.10">
    <property type="match status" value="1"/>
</dbReference>